<dbReference type="Proteomes" id="UP000646667">
    <property type="component" value="Segment"/>
</dbReference>
<dbReference type="EMBL" id="MN988534">
    <property type="protein sequence ID" value="QIG73932.1"/>
    <property type="molecule type" value="Genomic_DNA"/>
</dbReference>
<sequence length="131" mass="15064">MLTNLKKVVFEDSDGKFKWFDETGEFSGPYETEDEAIAAVTQYVEYLNGDLKFYDEDVQKSIVASLKLARSDGNVNMRQLMSHPIAKDFYDFVLFIESLPGSTEMTDLLNRFHDLSKKTEMHMNYALKLVG</sequence>
<evidence type="ECO:0000313" key="2">
    <source>
        <dbReference type="Proteomes" id="UP000646667"/>
    </source>
</evidence>
<evidence type="ECO:0000313" key="1">
    <source>
        <dbReference type="EMBL" id="QIG73932.1"/>
    </source>
</evidence>
<proteinExistence type="predicted"/>
<organism evidence="1 2">
    <name type="scientific">Rhizobium phage RHph_N34</name>
    <dbReference type="NCBI Taxonomy" id="2509586"/>
    <lineage>
        <taxon>Viruses</taxon>
        <taxon>Duplodnaviria</taxon>
        <taxon>Heunggongvirae</taxon>
        <taxon>Uroviricota</taxon>
        <taxon>Caudoviricetes</taxon>
        <taxon>Pootjesviridae</taxon>
        <taxon>Staniewskivirinae</taxon>
        <taxon>Trinifflemingvirus</taxon>
        <taxon>Trinifflemingvirus N34</taxon>
    </lineage>
</organism>
<name>A0A7S5RA62_9CAUD</name>
<reference evidence="1 2" key="1">
    <citation type="submission" date="2020-01" db="EMBL/GenBank/DDBJ databases">
        <title>Patterns of diversity and host range of bacteriophage communities associated with bean-nodulatin bacteria.</title>
        <authorList>
            <person name="Vann Cauwenberghe J."/>
            <person name="Santamaria R.I."/>
            <person name="Bustos P."/>
            <person name="Juarez S."/>
            <person name="Gonzalez V."/>
        </authorList>
    </citation>
    <scope>NUCLEOTIDE SEQUENCE [LARGE SCALE GENOMIC DNA]</scope>
    <source>
        <strain evidence="2">RHph</strain>
    </source>
</reference>
<gene>
    <name evidence="1" type="ORF">EVC06_157</name>
</gene>
<keyword evidence="2" id="KW-1185">Reference proteome</keyword>
<accession>A0A7S5RA62</accession>
<protein>
    <submittedName>
        <fullName evidence="1">Uncharacterized protein</fullName>
    </submittedName>
</protein>